<dbReference type="InterPro" id="IPR000306">
    <property type="entry name" value="Znf_FYVE"/>
</dbReference>
<evidence type="ECO:0000259" key="6">
    <source>
        <dbReference type="PROSITE" id="PS50178"/>
    </source>
</evidence>
<dbReference type="GO" id="GO:0008289">
    <property type="term" value="F:lipid binding"/>
    <property type="evidence" value="ECO:0007669"/>
    <property type="project" value="InterPro"/>
</dbReference>
<evidence type="ECO:0000256" key="5">
    <source>
        <dbReference type="SAM" id="MobiDB-lite"/>
    </source>
</evidence>
<dbReference type="Proteomes" id="UP000283543">
    <property type="component" value="Unassembled WGS sequence"/>
</dbReference>
<name>A0A418BX65_APHAT</name>
<dbReference type="InterPro" id="IPR017455">
    <property type="entry name" value="Znf_FYVE-rel"/>
</dbReference>
<evidence type="ECO:0008006" key="10">
    <source>
        <dbReference type="Google" id="ProtNLM"/>
    </source>
</evidence>
<feature type="compositionally biased region" description="Polar residues" evidence="5">
    <location>
        <begin position="695"/>
        <end position="706"/>
    </location>
</feature>
<dbReference type="VEuPathDB" id="FungiDB:H257_13276"/>
<accession>A0A418BX65</accession>
<feature type="region of interest" description="Disordered" evidence="5">
    <location>
        <begin position="684"/>
        <end position="862"/>
    </location>
</feature>
<dbReference type="InterPro" id="IPR011011">
    <property type="entry name" value="Znf_FYVE_PHD"/>
</dbReference>
<evidence type="ECO:0000256" key="3">
    <source>
        <dbReference type="ARBA" id="ARBA00022833"/>
    </source>
</evidence>
<dbReference type="Pfam" id="PF01363">
    <property type="entry name" value="FYVE"/>
    <property type="match status" value="1"/>
</dbReference>
<dbReference type="InterPro" id="IPR052727">
    <property type="entry name" value="Rab4/Rab5_effector"/>
</dbReference>
<evidence type="ECO:0000256" key="1">
    <source>
        <dbReference type="ARBA" id="ARBA00022723"/>
    </source>
</evidence>
<feature type="domain" description="START" evidence="7">
    <location>
        <begin position="480"/>
        <end position="569"/>
    </location>
</feature>
<feature type="compositionally biased region" description="Polar residues" evidence="5">
    <location>
        <begin position="778"/>
        <end position="787"/>
    </location>
</feature>
<feature type="compositionally biased region" description="Low complexity" evidence="5">
    <location>
        <begin position="1175"/>
        <end position="1190"/>
    </location>
</feature>
<sequence>MAPKRRNLTDDEREAILREVLLRSNGSYMTRLLKGFSQELADKYNCRHLIGPGLFDIGGFVFLFEEAYIHFLIRAIILERREGSIIVMSGKFPLPPNFFRCPPLTPEESSYMSDLARKSLLDLVRHSRIEGGPIKWTLDSDEGGLQIYSGKDPTAPTDMRVLCSTTEVMATIEEAAALFRLETTELFREYLRMFAKDLLDAASLYTLAMPTEQHPRHYIGVKWTCVESPSSLIKNRDWCYLEVLPSRYLQVIHAIQVDFRGNVPSWVVKFGMKRRARSIGEIDHHLREKRLGGEKFLADHDLVPKLARSKCFLCHKKHGTFTKKHNCRRFCAREVVVMSKFPVPQDFIYCPPLGKDERANLVNLGENSLIDLVRSSKLHSGAIKWTMDSDENGIQIFHGEDPNGPTEVTLLAGVTEVLATFDEIAALFRQETKEAYAEYTKLFAKDTLDSAHLYTISTATPDRPRHFMGVRWVVIGSPYPLLANRDLCYLECQDDFEINGKRGWGRSMTSISLPCCPDFEGHLGTIRATFIRSGFVVHESKRPGYLQVIHALQIDLKGRVPQWVVKIGMKKRARSIGDFDKYLREKRLSAKPYLRDQDLVPKSSRFKCFLCQSKFGTFSTKVRCRKCGEVVCGKCNKFWQVKTTNAGRKMIRVCSACSITGGGHDGYPKDSVASSVAVSGVASSSEYSVDERSDTSAQDSMQQETISLSGSEPQGSSGGPNYYPPAMDRARHQQYQQQHLAPSRGYPAHHGQYSHQGASQLPTVSPQWGPRNNLPIHNRTQQRNSLTRYDDHQPLPTSSSSQPPPQPPLSPYSLSIRLHKDGDDDITSSPGGGSQSPHAAHGAARSTPRVDDSNGSNTSPMIHDARDMYIMGATADDGEFDSATNPRGPPQQQPLQAQGEYSHGSKPADERHEDDNDNDDRLFITRESDDDNDAMSAYSEYSHAAPPLAKLVYPSRHINPLGAVMVEGDLLGDTDLLLPTWQSTATNYGHPTINYCKDSRSPLNDDDMTSSLSTLECTTPTVRTYTAAVGGWTTSVDTSVIMVLLTMAPIPSLLLHLAGWKLEGFIPTIPVIQEIIFPVTIQWKGVTFLLTPDIFAWRLVTHVESSTLEADHMTPETLTIVETLPTTSMGKFPVRHSSRPWLLGTRRSSSSPVIPGGMPAIPVTTNRNIPPTPPSSVQHSSDDTSSIKSESIIQDEVLRAMKALKGEETPDPQQLLALYKQLQQLNLEGTAPTTSA</sequence>
<dbReference type="PANTHER" id="PTHR13510">
    <property type="entry name" value="FYVE-FINGER-CONTAINING RAB5 EFFECTOR PROTEIN RABENOSYN-5-RELATED"/>
    <property type="match status" value="1"/>
</dbReference>
<reference evidence="8 9" key="1">
    <citation type="submission" date="2018-08" db="EMBL/GenBank/DDBJ databases">
        <title>Aphanomyces genome sequencing and annotation.</title>
        <authorList>
            <person name="Minardi D."/>
            <person name="Oidtmann B."/>
            <person name="Van Der Giezen M."/>
            <person name="Studholme D.J."/>
        </authorList>
    </citation>
    <scope>NUCLEOTIDE SEQUENCE [LARGE SCALE GENOMIC DNA]</scope>
    <source>
        <strain evidence="8 9">Si</strain>
    </source>
</reference>
<comment type="caution">
    <text evidence="8">The sequence shown here is derived from an EMBL/GenBank/DDBJ whole genome shotgun (WGS) entry which is preliminary data.</text>
</comment>
<protein>
    <recommendedName>
        <fullName evidence="10">FYVE-type domain-containing protein</fullName>
    </recommendedName>
</protein>
<evidence type="ECO:0000256" key="2">
    <source>
        <dbReference type="ARBA" id="ARBA00022771"/>
    </source>
</evidence>
<feature type="compositionally biased region" description="Basic and acidic residues" evidence="5">
    <location>
        <begin position="906"/>
        <end position="927"/>
    </location>
</feature>
<feature type="compositionally biased region" description="Polar residues" evidence="5">
    <location>
        <begin position="753"/>
        <end position="766"/>
    </location>
</feature>
<dbReference type="PROSITE" id="PS50178">
    <property type="entry name" value="ZF_FYVE"/>
    <property type="match status" value="1"/>
</dbReference>
<dbReference type="SUPFAM" id="SSF55961">
    <property type="entry name" value="Bet v1-like"/>
    <property type="match status" value="2"/>
</dbReference>
<evidence type="ECO:0000256" key="4">
    <source>
        <dbReference type="PROSITE-ProRule" id="PRU00091"/>
    </source>
</evidence>
<gene>
    <name evidence="8" type="ORF">DYB34_001527</name>
</gene>
<dbReference type="EMBL" id="QUTB01005414">
    <property type="protein sequence ID" value="RHY55617.1"/>
    <property type="molecule type" value="Genomic_DNA"/>
</dbReference>
<keyword evidence="1" id="KW-0479">Metal-binding</keyword>
<dbReference type="PROSITE" id="PS50848">
    <property type="entry name" value="START"/>
    <property type="match status" value="1"/>
</dbReference>
<feature type="region of interest" description="Disordered" evidence="5">
    <location>
        <begin position="1163"/>
        <end position="1190"/>
    </location>
</feature>
<dbReference type="CDD" id="cd00065">
    <property type="entry name" value="FYVE_like_SF"/>
    <property type="match status" value="1"/>
</dbReference>
<dbReference type="AlphaFoldDB" id="A0A418BX65"/>
<dbReference type="GO" id="GO:0008270">
    <property type="term" value="F:zinc ion binding"/>
    <property type="evidence" value="ECO:0007669"/>
    <property type="project" value="UniProtKB-KW"/>
</dbReference>
<evidence type="ECO:0000259" key="7">
    <source>
        <dbReference type="PROSITE" id="PS50848"/>
    </source>
</evidence>
<dbReference type="SUPFAM" id="SSF57903">
    <property type="entry name" value="FYVE/PHD zinc finger"/>
    <property type="match status" value="1"/>
</dbReference>
<keyword evidence="2 4" id="KW-0863">Zinc-finger</keyword>
<keyword evidence="3" id="KW-0862">Zinc</keyword>
<evidence type="ECO:0000313" key="8">
    <source>
        <dbReference type="EMBL" id="RHY55617.1"/>
    </source>
</evidence>
<feature type="region of interest" description="Disordered" evidence="5">
    <location>
        <begin position="876"/>
        <end position="934"/>
    </location>
</feature>
<feature type="domain" description="FYVE-type" evidence="6">
    <location>
        <begin position="602"/>
        <end position="657"/>
    </location>
</feature>
<dbReference type="SMART" id="SM00064">
    <property type="entry name" value="FYVE"/>
    <property type="match status" value="1"/>
</dbReference>
<dbReference type="Gene3D" id="3.30.40.10">
    <property type="entry name" value="Zinc/RING finger domain, C3HC4 (zinc finger)"/>
    <property type="match status" value="1"/>
</dbReference>
<dbReference type="InterPro" id="IPR023393">
    <property type="entry name" value="START-like_dom_sf"/>
</dbReference>
<dbReference type="Gene3D" id="3.30.530.20">
    <property type="match status" value="2"/>
</dbReference>
<dbReference type="PANTHER" id="PTHR13510:SF44">
    <property type="entry name" value="RABENOSYN-5"/>
    <property type="match status" value="1"/>
</dbReference>
<dbReference type="InterPro" id="IPR013083">
    <property type="entry name" value="Znf_RING/FYVE/PHD"/>
</dbReference>
<organism evidence="8 9">
    <name type="scientific">Aphanomyces astaci</name>
    <name type="common">Crayfish plague agent</name>
    <dbReference type="NCBI Taxonomy" id="112090"/>
    <lineage>
        <taxon>Eukaryota</taxon>
        <taxon>Sar</taxon>
        <taxon>Stramenopiles</taxon>
        <taxon>Oomycota</taxon>
        <taxon>Saprolegniomycetes</taxon>
        <taxon>Saprolegniales</taxon>
        <taxon>Verrucalvaceae</taxon>
        <taxon>Aphanomyces</taxon>
    </lineage>
</organism>
<evidence type="ECO:0000313" key="9">
    <source>
        <dbReference type="Proteomes" id="UP000283543"/>
    </source>
</evidence>
<proteinExistence type="predicted"/>
<dbReference type="InterPro" id="IPR002913">
    <property type="entry name" value="START_lipid-bd_dom"/>
</dbReference>